<dbReference type="AlphaFoldDB" id="A0A8J8BEN8"/>
<dbReference type="SUPFAM" id="SSF56112">
    <property type="entry name" value="Protein kinase-like (PK-like)"/>
    <property type="match status" value="1"/>
</dbReference>
<dbReference type="InterPro" id="IPR011009">
    <property type="entry name" value="Kinase-like_dom_sf"/>
</dbReference>
<dbReference type="EMBL" id="JAGSXH010000099">
    <property type="protein sequence ID" value="MBS2965755.1"/>
    <property type="molecule type" value="Genomic_DNA"/>
</dbReference>
<feature type="domain" description="Aminoglycoside phosphotransferase" evidence="1">
    <location>
        <begin position="30"/>
        <end position="224"/>
    </location>
</feature>
<dbReference type="Pfam" id="PF01636">
    <property type="entry name" value="APH"/>
    <property type="match status" value="1"/>
</dbReference>
<protein>
    <submittedName>
        <fullName evidence="2">Phosphotransferase</fullName>
    </submittedName>
</protein>
<name>A0A8J8BEN8_9ACTN</name>
<evidence type="ECO:0000313" key="3">
    <source>
        <dbReference type="Proteomes" id="UP000677913"/>
    </source>
</evidence>
<reference evidence="2" key="1">
    <citation type="submission" date="2021-04" db="EMBL/GenBank/DDBJ databases">
        <title>Genome based classification of Actinospica acidithermotolerans sp. nov., an actinobacterium isolated from an Indonesian hot spring.</title>
        <authorList>
            <person name="Kusuma A.B."/>
            <person name="Putra K.E."/>
            <person name="Nafisah S."/>
            <person name="Loh J."/>
            <person name="Nouioui I."/>
            <person name="Goodfellow M."/>
        </authorList>
    </citation>
    <scope>NUCLEOTIDE SEQUENCE</scope>
    <source>
        <strain evidence="2">DSM 45618</strain>
    </source>
</reference>
<dbReference type="Gene3D" id="3.90.1200.10">
    <property type="match status" value="1"/>
</dbReference>
<keyword evidence="3" id="KW-1185">Reference proteome</keyword>
<evidence type="ECO:0000259" key="1">
    <source>
        <dbReference type="Pfam" id="PF01636"/>
    </source>
</evidence>
<proteinExistence type="predicted"/>
<comment type="caution">
    <text evidence="2">The sequence shown here is derived from an EMBL/GenBank/DDBJ whole genome shotgun (WGS) entry which is preliminary data.</text>
</comment>
<gene>
    <name evidence="2" type="ORF">KGA66_22070</name>
</gene>
<organism evidence="2 3">
    <name type="scientific">Actinocrinis puniceicyclus</name>
    <dbReference type="NCBI Taxonomy" id="977794"/>
    <lineage>
        <taxon>Bacteria</taxon>
        <taxon>Bacillati</taxon>
        <taxon>Actinomycetota</taxon>
        <taxon>Actinomycetes</taxon>
        <taxon>Catenulisporales</taxon>
        <taxon>Actinospicaceae</taxon>
        <taxon>Actinocrinis</taxon>
    </lineage>
</organism>
<dbReference type="InterPro" id="IPR002575">
    <property type="entry name" value="Aminoglycoside_PTrfase"/>
</dbReference>
<dbReference type="RefSeq" id="WP_211470147.1">
    <property type="nucleotide sequence ID" value="NZ_JAGSXH010000099.1"/>
</dbReference>
<evidence type="ECO:0000313" key="2">
    <source>
        <dbReference type="EMBL" id="MBS2965755.1"/>
    </source>
</evidence>
<accession>A0A8J8BEN8</accession>
<sequence length="292" mass="31302">MSAGVARVPVGADGTAWFKANPPGSAFEPGLLGALSRLAPHMVPPPLAVDTRRAWMLSMDAGSRLGELLRRDADPAHLTVLLRRYAHLQLELAARPEELLALGLPDLRPAVLPERLAALLDDPAVRAALRPGQVRALRDFAPVLARRCRQLEGFGFAASLDHGDLHPNNVFGCADGALAFDWGDASLTHPFSSLLVLLRAGGRFFGAEGLAALRSAYLEPWLEAGYGPGEVRRAADLAVRLAPVARAMAWGRVFACFTDADEPNANQARRLLHLLAAGPLDEVPEQAYRAEA</sequence>
<dbReference type="Proteomes" id="UP000677913">
    <property type="component" value="Unassembled WGS sequence"/>
</dbReference>